<gene>
    <name evidence="1" type="ORF">SAMN02982985_02958</name>
</gene>
<dbReference type="PROSITE" id="PS51318">
    <property type="entry name" value="TAT"/>
    <property type="match status" value="1"/>
</dbReference>
<protein>
    <recommendedName>
        <fullName evidence="3">Tat (Twin-arginine translocation) pathway signal sequence</fullName>
    </recommendedName>
</protein>
<accession>A0A1I4NGV7</accession>
<dbReference type="AlphaFoldDB" id="A0A1I4NGV7"/>
<dbReference type="Proteomes" id="UP000199470">
    <property type="component" value="Unassembled WGS sequence"/>
</dbReference>
<dbReference type="STRING" id="758825.SAMN02982985_02958"/>
<proteinExistence type="predicted"/>
<sequence length="174" mass="18256">MQTKRRRFLKLGLIGAIGLAAGGAVYRAVRGPAPLAPFALDGDASLVLGALIPALLAGMLPSEPAARGAAVAHTAERVKGAVRGLPLATQKEVQDLFGLLALAPARRFLAGVSGDWASATPAQVDEFLQSWRHHRLATLQTAYHALHDLVLGAWYSDPASWPAIGYPGPIKELA</sequence>
<keyword evidence="2" id="KW-1185">Reference proteome</keyword>
<dbReference type="RefSeq" id="WP_093388453.1">
    <property type="nucleotide sequence ID" value="NZ_FOTW01000013.1"/>
</dbReference>
<dbReference type="EMBL" id="FOTW01000013">
    <property type="protein sequence ID" value="SFM14699.1"/>
    <property type="molecule type" value="Genomic_DNA"/>
</dbReference>
<dbReference type="InterPro" id="IPR006311">
    <property type="entry name" value="TAT_signal"/>
</dbReference>
<evidence type="ECO:0000313" key="1">
    <source>
        <dbReference type="EMBL" id="SFM14699.1"/>
    </source>
</evidence>
<evidence type="ECO:0000313" key="2">
    <source>
        <dbReference type="Proteomes" id="UP000199470"/>
    </source>
</evidence>
<dbReference type="OrthoDB" id="329761at2"/>
<organism evidence="1 2">
    <name type="scientific">Rugamonas rubra</name>
    <dbReference type="NCBI Taxonomy" id="758825"/>
    <lineage>
        <taxon>Bacteria</taxon>
        <taxon>Pseudomonadati</taxon>
        <taxon>Pseudomonadota</taxon>
        <taxon>Betaproteobacteria</taxon>
        <taxon>Burkholderiales</taxon>
        <taxon>Oxalobacteraceae</taxon>
        <taxon>Telluria group</taxon>
        <taxon>Rugamonas</taxon>
    </lineage>
</organism>
<evidence type="ECO:0008006" key="3">
    <source>
        <dbReference type="Google" id="ProtNLM"/>
    </source>
</evidence>
<reference evidence="1 2" key="1">
    <citation type="submission" date="2016-10" db="EMBL/GenBank/DDBJ databases">
        <authorList>
            <person name="de Groot N.N."/>
        </authorList>
    </citation>
    <scope>NUCLEOTIDE SEQUENCE [LARGE SCALE GENOMIC DNA]</scope>
    <source>
        <strain evidence="1 2">ATCC 43154</strain>
    </source>
</reference>
<name>A0A1I4NGV7_9BURK</name>